<gene>
    <name evidence="2" type="ordered locus">HCW_04635</name>
</gene>
<dbReference type="HOGENOM" id="CLU_034831_0_0_7"/>
<dbReference type="AlphaFoldDB" id="I0EMM5"/>
<keyword evidence="1" id="KW-0732">Signal</keyword>
<evidence type="ECO:0008006" key="4">
    <source>
        <dbReference type="Google" id="ProtNLM"/>
    </source>
</evidence>
<accession>I0EMM5</accession>
<proteinExistence type="predicted"/>
<dbReference type="Pfam" id="PF02521">
    <property type="entry name" value="HP_OMP_2"/>
    <property type="match status" value="1"/>
</dbReference>
<dbReference type="STRING" id="182217.HCW_04635"/>
<evidence type="ECO:0000256" key="1">
    <source>
        <dbReference type="SAM" id="SignalP"/>
    </source>
</evidence>
<dbReference type="PATRIC" id="fig|182217.3.peg.988"/>
<dbReference type="KEGG" id="hce:HCW_04635"/>
<protein>
    <recommendedName>
        <fullName evidence="4">Outer membrane protein HofF</fullName>
    </recommendedName>
</protein>
<dbReference type="RefSeq" id="WP_014661064.1">
    <property type="nucleotide sequence ID" value="NC_017737.1"/>
</dbReference>
<keyword evidence="3" id="KW-1185">Reference proteome</keyword>
<organism evidence="2 3">
    <name type="scientific">Helicobacter cetorum (strain ATCC BAA-429 / MIT 00-7128)</name>
    <dbReference type="NCBI Taxonomy" id="182217"/>
    <lineage>
        <taxon>Bacteria</taxon>
        <taxon>Pseudomonadati</taxon>
        <taxon>Campylobacterota</taxon>
        <taxon>Epsilonproteobacteria</taxon>
        <taxon>Campylobacterales</taxon>
        <taxon>Helicobacteraceae</taxon>
        <taxon>Helicobacter</taxon>
    </lineage>
</organism>
<name>I0EMM5_HELC0</name>
<feature type="chain" id="PRO_5003626313" description="Outer membrane protein HofF" evidence="1">
    <location>
        <begin position="21"/>
        <end position="470"/>
    </location>
</feature>
<dbReference type="InterPro" id="IPR003678">
    <property type="entry name" value="Put_OMP"/>
</dbReference>
<feature type="signal peptide" evidence="1">
    <location>
        <begin position="1"/>
        <end position="20"/>
    </location>
</feature>
<evidence type="ECO:0000313" key="3">
    <source>
        <dbReference type="Proteomes" id="UP000005010"/>
    </source>
</evidence>
<dbReference type="Proteomes" id="UP000005010">
    <property type="component" value="Chromosome"/>
</dbReference>
<evidence type="ECO:0000313" key="2">
    <source>
        <dbReference type="EMBL" id="AFI04194.1"/>
    </source>
</evidence>
<sequence>MISLKKTIALSFCLVNIANAFSYKVSGSMAEFSKVGFNNRPINTALGYYPTETFVGVTGFLNIKADLLPKNVYNHSFTAKLGVMGGGLAYDGTKTLIDQATGKPFGSMMWMYYGAWHGYYGAGGWGTNAANGINNAGVGGYQGNQWMSQHTHNILLNEAYIEYGYKKIFRFKAGRYAGNAYFMDGYTEGFEATLNLKNFTFWWFSSFGMSWTYDEWIYDYFAPIVTTNKKGKPVNLGIHSGSVTWHKKGLSINPFFYFSPNTYIAPGIQVTYVHNIPLSHRRHLSIYTTAMGFFPYYNPKDAHNIFYSSYAGTSAQMFLFKQKFTINGKYFGYGIYKTWGNANAYTPYTDPELIGFNFWTNTVYDWLSAANMNANAFTFHAKVGGHIRKLSWEILGRVTTSPRANEGAVNLDLAYNFSRFVTASLTLEWYRAWLHHGYQVGQSFSSVYNPAFKATSQDRSFLMTNLHFKF</sequence>
<reference evidence="3" key="1">
    <citation type="submission" date="2012-04" db="EMBL/GenBank/DDBJ databases">
        <title>Complete genome sequence of Helicobacter cetorum strain MIT 00-7128.</title>
        <authorList>
            <person name="Kersulyte D."/>
            <person name="Berg D.E."/>
        </authorList>
    </citation>
    <scope>NUCLEOTIDE SEQUENCE [LARGE SCALE GENOMIC DNA]</scope>
    <source>
        <strain evidence="3">MIT 00-7128</strain>
    </source>
</reference>
<dbReference type="EMBL" id="CP003479">
    <property type="protein sequence ID" value="AFI04194.1"/>
    <property type="molecule type" value="Genomic_DNA"/>
</dbReference>